<evidence type="ECO:0008006" key="4">
    <source>
        <dbReference type="Google" id="ProtNLM"/>
    </source>
</evidence>
<dbReference type="PANTHER" id="PTHR22093:SF0">
    <property type="entry name" value="LEUKOCYTE RECEPTOR CLUSTER MEMBER 1"/>
    <property type="match status" value="1"/>
</dbReference>
<name>A0ABD1YZV8_9MARC</name>
<keyword evidence="3" id="KW-1185">Reference proteome</keyword>
<comment type="caution">
    <text evidence="2">The sequence shown here is derived from an EMBL/GenBank/DDBJ whole genome shotgun (WGS) entry which is preliminary data.</text>
</comment>
<gene>
    <name evidence="2" type="ORF">R1flu_007798</name>
</gene>
<dbReference type="EMBL" id="JBHFFA010000003">
    <property type="protein sequence ID" value="KAL2636319.1"/>
    <property type="molecule type" value="Genomic_DNA"/>
</dbReference>
<accession>A0ABD1YZV8</accession>
<sequence>MGGHGGLNILPQKRWNMYNFENREKVKRYEEEAAREEAIRQQKASREETQFKLEKLCEAAKSKRRRVENGSGPVQEAGDGGLVMVQNKRR</sequence>
<evidence type="ECO:0000313" key="3">
    <source>
        <dbReference type="Proteomes" id="UP001605036"/>
    </source>
</evidence>
<dbReference type="PANTHER" id="PTHR22093">
    <property type="entry name" value="LEUKOCYTE RECEPTOR CLUSTER LRC MEMBER 1"/>
    <property type="match status" value="1"/>
</dbReference>
<evidence type="ECO:0000313" key="2">
    <source>
        <dbReference type="EMBL" id="KAL2636319.1"/>
    </source>
</evidence>
<dbReference type="AlphaFoldDB" id="A0ABD1YZV8"/>
<dbReference type="Proteomes" id="UP001605036">
    <property type="component" value="Unassembled WGS sequence"/>
</dbReference>
<dbReference type="InterPro" id="IPR039875">
    <property type="entry name" value="LENG1-like"/>
</dbReference>
<proteinExistence type="predicted"/>
<reference evidence="2 3" key="1">
    <citation type="submission" date="2024-09" db="EMBL/GenBank/DDBJ databases">
        <title>Chromosome-scale assembly of Riccia fluitans.</title>
        <authorList>
            <person name="Paukszto L."/>
            <person name="Sawicki J."/>
            <person name="Karawczyk K."/>
            <person name="Piernik-Szablinska J."/>
            <person name="Szczecinska M."/>
            <person name="Mazdziarz M."/>
        </authorList>
    </citation>
    <scope>NUCLEOTIDE SEQUENCE [LARGE SCALE GENOMIC DNA]</scope>
    <source>
        <strain evidence="2">Rf_01</strain>
        <tissue evidence="2">Aerial parts of the thallus</tissue>
    </source>
</reference>
<evidence type="ECO:0000256" key="1">
    <source>
        <dbReference type="SAM" id="MobiDB-lite"/>
    </source>
</evidence>
<feature type="region of interest" description="Disordered" evidence="1">
    <location>
        <begin position="62"/>
        <end position="90"/>
    </location>
</feature>
<organism evidence="2 3">
    <name type="scientific">Riccia fluitans</name>
    <dbReference type="NCBI Taxonomy" id="41844"/>
    <lineage>
        <taxon>Eukaryota</taxon>
        <taxon>Viridiplantae</taxon>
        <taxon>Streptophyta</taxon>
        <taxon>Embryophyta</taxon>
        <taxon>Marchantiophyta</taxon>
        <taxon>Marchantiopsida</taxon>
        <taxon>Marchantiidae</taxon>
        <taxon>Marchantiales</taxon>
        <taxon>Ricciaceae</taxon>
        <taxon>Riccia</taxon>
    </lineage>
</organism>
<protein>
    <recommendedName>
        <fullName evidence="4">CBF1-interacting co-repressor CIR N-terminal domain-containing protein</fullName>
    </recommendedName>
</protein>